<evidence type="ECO:0000256" key="1">
    <source>
        <dbReference type="ARBA" id="ARBA00004651"/>
    </source>
</evidence>
<keyword evidence="4 6" id="KW-1133">Transmembrane helix</keyword>
<gene>
    <name evidence="7" type="ORF">Zmor_007483</name>
</gene>
<accession>A0AA38IZR8</accession>
<evidence type="ECO:0000256" key="3">
    <source>
        <dbReference type="ARBA" id="ARBA00022692"/>
    </source>
</evidence>
<dbReference type="GO" id="GO:0005886">
    <property type="term" value="C:plasma membrane"/>
    <property type="evidence" value="ECO:0007669"/>
    <property type="project" value="UniProtKB-SubCell"/>
</dbReference>
<evidence type="ECO:0000313" key="8">
    <source>
        <dbReference type="Proteomes" id="UP001168821"/>
    </source>
</evidence>
<dbReference type="AlphaFoldDB" id="A0AA38IZR8"/>
<keyword evidence="8" id="KW-1185">Reference proteome</keyword>
<evidence type="ECO:0000256" key="2">
    <source>
        <dbReference type="ARBA" id="ARBA00022475"/>
    </source>
</evidence>
<dbReference type="InterPro" id="IPR013604">
    <property type="entry name" value="7TM_chemorcpt"/>
</dbReference>
<keyword evidence="3 6" id="KW-0812">Transmembrane</keyword>
<feature type="transmembrane region" description="Helical" evidence="6">
    <location>
        <begin position="121"/>
        <end position="144"/>
    </location>
</feature>
<dbReference type="Proteomes" id="UP001168821">
    <property type="component" value="Unassembled WGS sequence"/>
</dbReference>
<proteinExistence type="predicted"/>
<evidence type="ECO:0000313" key="7">
    <source>
        <dbReference type="EMBL" id="KAJ3663177.1"/>
    </source>
</evidence>
<reference evidence="7" key="1">
    <citation type="journal article" date="2023" name="G3 (Bethesda)">
        <title>Whole genome assemblies of Zophobas morio and Tenebrio molitor.</title>
        <authorList>
            <person name="Kaur S."/>
            <person name="Stinson S.A."/>
            <person name="diCenzo G.C."/>
        </authorList>
    </citation>
    <scope>NUCLEOTIDE SEQUENCE</scope>
    <source>
        <strain evidence="7">QUZm001</strain>
    </source>
</reference>
<comment type="caution">
    <text evidence="7">The sequence shown here is derived from an EMBL/GenBank/DDBJ whole genome shotgun (WGS) entry which is preliminary data.</text>
</comment>
<comment type="subcellular location">
    <subcellularLocation>
        <location evidence="1">Cell membrane</location>
        <topology evidence="1">Multi-pass membrane protein</topology>
    </subcellularLocation>
</comment>
<organism evidence="7 8">
    <name type="scientific">Zophobas morio</name>
    <dbReference type="NCBI Taxonomy" id="2755281"/>
    <lineage>
        <taxon>Eukaryota</taxon>
        <taxon>Metazoa</taxon>
        <taxon>Ecdysozoa</taxon>
        <taxon>Arthropoda</taxon>
        <taxon>Hexapoda</taxon>
        <taxon>Insecta</taxon>
        <taxon>Pterygota</taxon>
        <taxon>Neoptera</taxon>
        <taxon>Endopterygota</taxon>
        <taxon>Coleoptera</taxon>
        <taxon>Polyphaga</taxon>
        <taxon>Cucujiformia</taxon>
        <taxon>Tenebrionidae</taxon>
        <taxon>Zophobas</taxon>
    </lineage>
</organism>
<dbReference type="EMBL" id="JALNTZ010000002">
    <property type="protein sequence ID" value="KAJ3663177.1"/>
    <property type="molecule type" value="Genomic_DNA"/>
</dbReference>
<keyword evidence="5 6" id="KW-0472">Membrane</keyword>
<evidence type="ECO:0000256" key="6">
    <source>
        <dbReference type="SAM" id="Phobius"/>
    </source>
</evidence>
<dbReference type="Pfam" id="PF08395">
    <property type="entry name" value="7tm_7"/>
    <property type="match status" value="1"/>
</dbReference>
<name>A0AA38IZR8_9CUCU</name>
<sequence>MCLRRNFKVNEELLQPYVVIVYSVYVCLLLIGYGYFATTFILGEVGMLRFDLYVLAKSLTIAVGFYSLRYEAEKISTMSEKLLSFLFKYPVSKLTPLESAQIEMLISSLTLLKPQLNASDIFTIGTALLVSLSGTVVTYVLVALQFHALLSVD</sequence>
<protein>
    <recommendedName>
        <fullName evidence="9">Gustatory receptor</fullName>
    </recommendedName>
</protein>
<evidence type="ECO:0000256" key="5">
    <source>
        <dbReference type="ARBA" id="ARBA00023136"/>
    </source>
</evidence>
<feature type="transmembrane region" description="Helical" evidence="6">
    <location>
        <begin position="20"/>
        <end position="43"/>
    </location>
</feature>
<evidence type="ECO:0008006" key="9">
    <source>
        <dbReference type="Google" id="ProtNLM"/>
    </source>
</evidence>
<evidence type="ECO:0000256" key="4">
    <source>
        <dbReference type="ARBA" id="ARBA00022989"/>
    </source>
</evidence>
<keyword evidence="2" id="KW-1003">Cell membrane</keyword>
<dbReference type="GO" id="GO:0050909">
    <property type="term" value="P:sensory perception of taste"/>
    <property type="evidence" value="ECO:0007669"/>
    <property type="project" value="InterPro"/>
</dbReference>